<dbReference type="PANTHER" id="PTHR36766:SF70">
    <property type="entry name" value="DISEASE RESISTANCE PROTEIN RGA4"/>
    <property type="match status" value="1"/>
</dbReference>
<evidence type="ECO:0000313" key="2">
    <source>
        <dbReference type="EMBL" id="KAK8478072.1"/>
    </source>
</evidence>
<accession>A0ABR1ZCS1</accession>
<evidence type="ECO:0000256" key="1">
    <source>
        <dbReference type="ARBA" id="ARBA00022821"/>
    </source>
</evidence>
<comment type="caution">
    <text evidence="2">The sequence shown here is derived from an EMBL/GenBank/DDBJ whole genome shotgun (WGS) entry which is preliminary data.</text>
</comment>
<dbReference type="Gene3D" id="3.80.10.10">
    <property type="entry name" value="Ribonuclease Inhibitor"/>
    <property type="match status" value="1"/>
</dbReference>
<name>A0ABR1ZCS1_9ROSI</name>
<protein>
    <submittedName>
        <fullName evidence="2">Uncharacterized protein</fullName>
    </submittedName>
</protein>
<proteinExistence type="predicted"/>
<dbReference type="PANTHER" id="PTHR36766">
    <property type="entry name" value="PLANT BROAD-SPECTRUM MILDEW RESISTANCE PROTEIN RPW8"/>
    <property type="match status" value="1"/>
</dbReference>
<dbReference type="Proteomes" id="UP001396334">
    <property type="component" value="Unassembled WGS sequence"/>
</dbReference>
<dbReference type="EMBL" id="JBBPBN010001504">
    <property type="protein sequence ID" value="KAK8478072.1"/>
    <property type="molecule type" value="Genomic_DNA"/>
</dbReference>
<organism evidence="2 3">
    <name type="scientific">Hibiscus sabdariffa</name>
    <name type="common">roselle</name>
    <dbReference type="NCBI Taxonomy" id="183260"/>
    <lineage>
        <taxon>Eukaryota</taxon>
        <taxon>Viridiplantae</taxon>
        <taxon>Streptophyta</taxon>
        <taxon>Embryophyta</taxon>
        <taxon>Tracheophyta</taxon>
        <taxon>Spermatophyta</taxon>
        <taxon>Magnoliopsida</taxon>
        <taxon>eudicotyledons</taxon>
        <taxon>Gunneridae</taxon>
        <taxon>Pentapetalae</taxon>
        <taxon>rosids</taxon>
        <taxon>malvids</taxon>
        <taxon>Malvales</taxon>
        <taxon>Malvaceae</taxon>
        <taxon>Malvoideae</taxon>
        <taxon>Hibiscus</taxon>
    </lineage>
</organism>
<sequence>RSIPSLDGLSSLLELELEECKGLASVPSGLSTCTSLRRLLVGHCSDVESIPEDVGQLHSLEKLRIRFCGNLKRLPEESLGCLTSLKALELGPLSKELEEFPGLGSIHHLHSSQIEFLWMGQTMLFAGPTSTSHRA</sequence>
<dbReference type="InterPro" id="IPR032675">
    <property type="entry name" value="LRR_dom_sf"/>
</dbReference>
<dbReference type="SUPFAM" id="SSF52058">
    <property type="entry name" value="L domain-like"/>
    <property type="match status" value="1"/>
</dbReference>
<evidence type="ECO:0000313" key="3">
    <source>
        <dbReference type="Proteomes" id="UP001396334"/>
    </source>
</evidence>
<gene>
    <name evidence="2" type="ORF">V6N11_066191</name>
</gene>
<keyword evidence="1" id="KW-0611">Plant defense</keyword>
<keyword evidence="3" id="KW-1185">Reference proteome</keyword>
<reference evidence="2 3" key="1">
    <citation type="journal article" date="2024" name="G3 (Bethesda)">
        <title>Genome assembly of Hibiscus sabdariffa L. provides insights into metabolisms of medicinal natural products.</title>
        <authorList>
            <person name="Kim T."/>
        </authorList>
    </citation>
    <scope>NUCLEOTIDE SEQUENCE [LARGE SCALE GENOMIC DNA]</scope>
    <source>
        <strain evidence="2">TK-2024</strain>
        <tissue evidence="2">Old leaves</tissue>
    </source>
</reference>
<feature type="non-terminal residue" evidence="2">
    <location>
        <position position="1"/>
    </location>
</feature>